<sequence>MNEDLPKTSQGISRLLRSKTIEIDELVSIINSNVFQNEIYFPNKYLFVLELIIDRWNDDKNSAFKKTPMIWESFNKFWLYAFYSKGNINTNNKMVKLFNKLKIFNIFTNFFSLIENNKDDHDYNDNDNTPLLAAVDDFLSTMLKSSITFDMTPDQCFKLLTQAIVSLNTPNNTNLSILPKLLILMDFNSKAEQNRFAIYLSKNFYVFNEYLLYIERHTKGDNITDNLIYNMLCDFVFNSEFSHKLIENLLNDNNKINGIAITQNTTSIFFRLIIEQQPKFTQPVFSKITSVYPNVATKFLKTLIGFTRKKLLSQDLLNNLFQQNINRITECWDLIDLLLQLDIEVGISNTMKIFEVLEKNGSGVNESNGITIWKRLIQCHVNAREFNLFILDKWIVYLEKERNFESIFFTSTHYTSIIESEVKTLSASQLSDILEKVSNAASFDVRYSNKLLTFIIRGLNNPISGDIIMKTPQLSSKLHMLIGSQYTGSNNDIELTYYLLEVYYSNFDAVNDLNFLNKLFDKIISSGKHNEIYFYTLFKLQELFEIENFNKLVIVPFTSYIKHRKNTFQSFEQLFTRWSSLINSMFNKSQLNDLIAILVNDYPDILLNIASNAQIKDDFFEENEIIYNIITQSTQKIVTDNNINNITKYIEFISMVPLECIYKNTRVELINFMTSKFVQSNNNDNTLLKNTICYLLHKNPTFKTHIESDFGKLLETISINSDSNFGIDCSIFSIGWNNYLIQHKEHMSFINKALIYLIDGIDTNDLCLYGSLVVLQKSKELEIKNKEYCDNIKLLRNEFLRKTIALVKKVEQNRVSWCINSIYAVIKNTTSNYDYKSLLLEFFDKESENSFTSTINDLIAGYQPSVIIDIFKLYSLICPAENYTIFFAHFLALTNSSGVDMPEDSFVEPLTDFIVSKLTSKPDIFIKAFKETAIDNLYPNNEYLGSILQIYQIFLAHLVKNAEIVGIFKKSISNLILITHNDASYSNTRKIIMIISNLKKLLNLSPWLFDQYCIEKLFPLCVKILTVTYDNALIHTSIEATTLLFSSVLNFHRYKLSNRHNLVNQIMCFYLEILSGKNNLWVNKTDAMCVSRLIMNYCEPNISFNSNNNNNGLNSKFTIIKNNLRRNLYPVLLTYIYLCVNKPWKDVVRQELIKAVYTVFDVLSHDELTMINANLDYSGKAYFKNLYEDYKVSGKWKDD</sequence>
<reference evidence="3" key="1">
    <citation type="submission" date="2018-06" db="EMBL/GenBank/DDBJ databases">
        <authorList>
            <person name="Guldener U."/>
        </authorList>
    </citation>
    <scope>NUCLEOTIDE SEQUENCE [LARGE SCALE GENOMIC DNA]</scope>
    <source>
        <strain evidence="3">UTAD17</strain>
    </source>
</reference>
<dbReference type="GO" id="GO:0005730">
    <property type="term" value="C:nucleolus"/>
    <property type="evidence" value="ECO:0007669"/>
    <property type="project" value="TreeGrafter"/>
</dbReference>
<organism evidence="2 3">
    <name type="scientific">Saccharomycodes ludwigii</name>
    <dbReference type="NCBI Taxonomy" id="36035"/>
    <lineage>
        <taxon>Eukaryota</taxon>
        <taxon>Fungi</taxon>
        <taxon>Dikarya</taxon>
        <taxon>Ascomycota</taxon>
        <taxon>Saccharomycotina</taxon>
        <taxon>Saccharomycetes</taxon>
        <taxon>Saccharomycodales</taxon>
        <taxon>Saccharomycodaceae</taxon>
        <taxon>Saccharomycodes</taxon>
    </lineage>
</organism>
<feature type="domain" description="Nucleolar 27S pre-rRNA processing Urb2/Npa2 C-terminal" evidence="1">
    <location>
        <begin position="993"/>
        <end position="1198"/>
    </location>
</feature>
<dbReference type="VEuPathDB" id="FungiDB:SCODWIG_01361"/>
<keyword evidence="3" id="KW-1185">Reference proteome</keyword>
<dbReference type="InterPro" id="IPR052609">
    <property type="entry name" value="Ribosome_Biogenesis_Reg"/>
</dbReference>
<dbReference type="EMBL" id="UFAJ01000169">
    <property type="protein sequence ID" value="SSD59600.1"/>
    <property type="molecule type" value="Genomic_DNA"/>
</dbReference>
<dbReference type="Proteomes" id="UP000262825">
    <property type="component" value="Unassembled WGS sequence"/>
</dbReference>
<dbReference type="AlphaFoldDB" id="A0A376B672"/>
<dbReference type="InterPro" id="IPR018849">
    <property type="entry name" value="Urb2/Npa2_C"/>
</dbReference>
<dbReference type="GO" id="GO:0042254">
    <property type="term" value="P:ribosome biogenesis"/>
    <property type="evidence" value="ECO:0007669"/>
    <property type="project" value="TreeGrafter"/>
</dbReference>
<proteinExistence type="predicted"/>
<gene>
    <name evidence="2" type="ORF">SCODWIG_01361</name>
</gene>
<dbReference type="Pfam" id="PF10441">
    <property type="entry name" value="Urb2"/>
    <property type="match status" value="1"/>
</dbReference>
<accession>A0A376B672</accession>
<protein>
    <recommendedName>
        <fullName evidence="1">Nucleolar 27S pre-rRNA processing Urb2/Npa2 C-terminal domain-containing protein</fullName>
    </recommendedName>
</protein>
<evidence type="ECO:0000313" key="3">
    <source>
        <dbReference type="Proteomes" id="UP000262825"/>
    </source>
</evidence>
<evidence type="ECO:0000313" key="2">
    <source>
        <dbReference type="EMBL" id="SSD59600.1"/>
    </source>
</evidence>
<dbReference type="PANTHER" id="PTHR15682">
    <property type="entry name" value="UNHEALTHY RIBOSOME BIOGENESIS PROTEIN 2 HOMOLOG"/>
    <property type="match status" value="1"/>
</dbReference>
<dbReference type="PANTHER" id="PTHR15682:SF2">
    <property type="entry name" value="UNHEALTHY RIBOSOME BIOGENESIS PROTEIN 2 HOMOLOG"/>
    <property type="match status" value="1"/>
</dbReference>
<evidence type="ECO:0000259" key="1">
    <source>
        <dbReference type="Pfam" id="PF10441"/>
    </source>
</evidence>
<name>A0A376B672_9ASCO</name>